<evidence type="ECO:0000313" key="3">
    <source>
        <dbReference type="EMBL" id="OQS05224.1"/>
    </source>
</evidence>
<evidence type="ECO:0000313" key="4">
    <source>
        <dbReference type="Proteomes" id="UP000243217"/>
    </source>
</evidence>
<proteinExistence type="predicted"/>
<dbReference type="Gene3D" id="1.20.1050.80">
    <property type="entry name" value="VPS9 domain"/>
    <property type="match status" value="1"/>
</dbReference>
<feature type="domain" description="VPS9" evidence="2">
    <location>
        <begin position="233"/>
        <end position="371"/>
    </location>
</feature>
<feature type="region of interest" description="Disordered" evidence="1">
    <location>
        <begin position="1"/>
        <end position="25"/>
    </location>
</feature>
<dbReference type="EMBL" id="JNBS01000483">
    <property type="protein sequence ID" value="OQS05224.1"/>
    <property type="molecule type" value="Genomic_DNA"/>
</dbReference>
<dbReference type="PROSITE" id="PS51205">
    <property type="entry name" value="VPS9"/>
    <property type="match status" value="1"/>
</dbReference>
<dbReference type="SUPFAM" id="SSF109993">
    <property type="entry name" value="VPS9 domain"/>
    <property type="match status" value="1"/>
</dbReference>
<dbReference type="InterPro" id="IPR003123">
    <property type="entry name" value="VPS9"/>
</dbReference>
<sequence>MLTSLPWNRRGTELSGARGGEGTMSPHALLTTERRDELLHVARTKRISWVEGMGIGRKRRPSASHRSHGNSAVLECVKCAEEMIHFMEALEIAPATTRETTTSTGTISILDEIAHNNGESLLMDPAFRRAYNQLLDVLKHAEAADLVHTIQTFLKSFQEKYAMDMTKRPASHFGEKVHLFITHLMHLMQSSALVQRMERLKLIDELKDPEWQREVLEAFLMEKLHATVFHQYQTMDNELHDRIASLSFLSFEHLDITATSDLPRWQVIEKKLAALSRYLSPRRQMTCILHVCQELTHLLRAHHGRYPGADEFLPALIYTILKANPPNLHSIVHYIQTYRHPSKLLSEPGYFFTHIVSSVSFLEQLDDSGLTITPEEFQAGLAATTQSVSEEAPVNFANNVLQVEEPTETEDVQFRPLSILDVRARRVEGLAQHVTPVVMVPTVVNPSFVGKTADELRVNDIPKLLDEYKLLHRLCRKNGEV</sequence>
<dbReference type="AlphaFoldDB" id="A0A1W0A4L5"/>
<dbReference type="PANTHER" id="PTHR23101:SF25">
    <property type="entry name" value="GTPASE-ACTIVATING PROTEIN AND VPS9 DOMAIN-CONTAINING PROTEIN 1"/>
    <property type="match status" value="1"/>
</dbReference>
<dbReference type="GO" id="GO:0030139">
    <property type="term" value="C:endocytic vesicle"/>
    <property type="evidence" value="ECO:0007669"/>
    <property type="project" value="TreeGrafter"/>
</dbReference>
<evidence type="ECO:0000256" key="1">
    <source>
        <dbReference type="SAM" id="MobiDB-lite"/>
    </source>
</evidence>
<accession>A0A1W0A4L5</accession>
<dbReference type="InterPro" id="IPR037191">
    <property type="entry name" value="VPS9_dom_sf"/>
</dbReference>
<dbReference type="Gene3D" id="1.10.246.120">
    <property type="match status" value="1"/>
</dbReference>
<dbReference type="GO" id="GO:0031267">
    <property type="term" value="F:small GTPase binding"/>
    <property type="evidence" value="ECO:0007669"/>
    <property type="project" value="TreeGrafter"/>
</dbReference>
<protein>
    <recommendedName>
        <fullName evidence="2">VPS9 domain-containing protein</fullName>
    </recommendedName>
</protein>
<dbReference type="Pfam" id="PF02204">
    <property type="entry name" value="VPS9"/>
    <property type="match status" value="1"/>
</dbReference>
<dbReference type="SMART" id="SM00167">
    <property type="entry name" value="VPS9"/>
    <property type="match status" value="1"/>
</dbReference>
<gene>
    <name evidence="3" type="ORF">THRCLA_02608</name>
</gene>
<keyword evidence="4" id="KW-1185">Reference proteome</keyword>
<dbReference type="PANTHER" id="PTHR23101">
    <property type="entry name" value="RAB GDP/GTP EXCHANGE FACTOR"/>
    <property type="match status" value="1"/>
</dbReference>
<name>A0A1W0A4L5_9STRA</name>
<dbReference type="STRING" id="74557.A0A1W0A4L5"/>
<reference evidence="3 4" key="1">
    <citation type="journal article" date="2014" name="Genome Biol. Evol.">
        <title>The secreted proteins of Achlya hypogyna and Thraustotheca clavata identify the ancestral oomycete secretome and reveal gene acquisitions by horizontal gene transfer.</title>
        <authorList>
            <person name="Misner I."/>
            <person name="Blouin N."/>
            <person name="Leonard G."/>
            <person name="Richards T.A."/>
            <person name="Lane C.E."/>
        </authorList>
    </citation>
    <scope>NUCLEOTIDE SEQUENCE [LARGE SCALE GENOMIC DNA]</scope>
    <source>
        <strain evidence="3 4">ATCC 34112</strain>
    </source>
</reference>
<dbReference type="OrthoDB" id="300289at2759"/>
<comment type="caution">
    <text evidence="3">The sequence shown here is derived from an EMBL/GenBank/DDBJ whole genome shotgun (WGS) entry which is preliminary data.</text>
</comment>
<organism evidence="3 4">
    <name type="scientific">Thraustotheca clavata</name>
    <dbReference type="NCBI Taxonomy" id="74557"/>
    <lineage>
        <taxon>Eukaryota</taxon>
        <taxon>Sar</taxon>
        <taxon>Stramenopiles</taxon>
        <taxon>Oomycota</taxon>
        <taxon>Saprolegniomycetes</taxon>
        <taxon>Saprolegniales</taxon>
        <taxon>Achlyaceae</taxon>
        <taxon>Thraustotheca</taxon>
    </lineage>
</organism>
<dbReference type="GO" id="GO:0005085">
    <property type="term" value="F:guanyl-nucleotide exchange factor activity"/>
    <property type="evidence" value="ECO:0007669"/>
    <property type="project" value="InterPro"/>
</dbReference>
<dbReference type="InterPro" id="IPR045046">
    <property type="entry name" value="Vps9-like"/>
</dbReference>
<dbReference type="Proteomes" id="UP000243217">
    <property type="component" value="Unassembled WGS sequence"/>
</dbReference>
<dbReference type="GO" id="GO:0016192">
    <property type="term" value="P:vesicle-mediated transport"/>
    <property type="evidence" value="ECO:0007669"/>
    <property type="project" value="InterPro"/>
</dbReference>
<dbReference type="GO" id="GO:0005829">
    <property type="term" value="C:cytosol"/>
    <property type="evidence" value="ECO:0007669"/>
    <property type="project" value="TreeGrafter"/>
</dbReference>
<evidence type="ECO:0000259" key="2">
    <source>
        <dbReference type="PROSITE" id="PS51205"/>
    </source>
</evidence>